<proteinExistence type="predicted"/>
<evidence type="ECO:0000313" key="2">
    <source>
        <dbReference type="EMBL" id="CAE7457957.1"/>
    </source>
</evidence>
<dbReference type="EMBL" id="CAJNIZ010022112">
    <property type="protein sequence ID" value="CAE7457957.1"/>
    <property type="molecule type" value="Genomic_DNA"/>
</dbReference>
<organism evidence="2 3">
    <name type="scientific">Symbiodinium pilosum</name>
    <name type="common">Dinoflagellate</name>
    <dbReference type="NCBI Taxonomy" id="2952"/>
    <lineage>
        <taxon>Eukaryota</taxon>
        <taxon>Sar</taxon>
        <taxon>Alveolata</taxon>
        <taxon>Dinophyceae</taxon>
        <taxon>Suessiales</taxon>
        <taxon>Symbiodiniaceae</taxon>
        <taxon>Symbiodinium</taxon>
    </lineage>
</organism>
<dbReference type="OrthoDB" id="447554at2759"/>
<protein>
    <submittedName>
        <fullName evidence="2">Uncharacterized protein</fullName>
    </submittedName>
</protein>
<sequence length="289" mass="31894">MAEIAGWSSAILFGLSLVAGLMWQRYRFLDGGFLPVTFTLAVSAAMAENSSISWYRFYSYSPDWGIFIGHVPLHVVMIWPLFILGEVRYIREGLGLGSYKRHPHQGLQLQAALQASFCFVDTALLANLIEVYCVSAGLWSWKQENCLGVPWIGALGWALFATPAVIMVSLLEDVPWGWTWAGCLLLLPFLCLMVLHVGILVIWNLGGGLRSAISPWQEAAGILLLQLLYHQATKGLKVSLHLSQELPRILACGIVAGLWLLKGRQGTDHAGVIMVSAASLARMLAFEWR</sequence>
<keyword evidence="1" id="KW-0472">Membrane</keyword>
<feature type="transmembrane region" description="Helical" evidence="1">
    <location>
        <begin position="6"/>
        <end position="23"/>
    </location>
</feature>
<keyword evidence="3" id="KW-1185">Reference proteome</keyword>
<feature type="transmembrane region" description="Helical" evidence="1">
    <location>
        <begin position="67"/>
        <end position="90"/>
    </location>
</feature>
<feature type="transmembrane region" description="Helical" evidence="1">
    <location>
        <begin position="183"/>
        <end position="206"/>
    </location>
</feature>
<comment type="caution">
    <text evidence="2">The sequence shown here is derived from an EMBL/GenBank/DDBJ whole genome shotgun (WGS) entry which is preliminary data.</text>
</comment>
<feature type="transmembrane region" description="Helical" evidence="1">
    <location>
        <begin position="149"/>
        <end position="171"/>
    </location>
</feature>
<dbReference type="Proteomes" id="UP000649617">
    <property type="component" value="Unassembled WGS sequence"/>
</dbReference>
<accession>A0A812S1Q7</accession>
<evidence type="ECO:0000256" key="1">
    <source>
        <dbReference type="SAM" id="Phobius"/>
    </source>
</evidence>
<feature type="transmembrane region" description="Helical" evidence="1">
    <location>
        <begin position="28"/>
        <end position="47"/>
    </location>
</feature>
<keyword evidence="1" id="KW-1133">Transmembrane helix</keyword>
<evidence type="ECO:0000313" key="3">
    <source>
        <dbReference type="Proteomes" id="UP000649617"/>
    </source>
</evidence>
<reference evidence="2" key="1">
    <citation type="submission" date="2021-02" db="EMBL/GenBank/DDBJ databases">
        <authorList>
            <person name="Dougan E. K."/>
            <person name="Rhodes N."/>
            <person name="Thang M."/>
            <person name="Chan C."/>
        </authorList>
    </citation>
    <scope>NUCLEOTIDE SEQUENCE</scope>
</reference>
<gene>
    <name evidence="2" type="ORF">SPIL2461_LOCUS11287</name>
</gene>
<keyword evidence="1" id="KW-0812">Transmembrane</keyword>
<dbReference type="AlphaFoldDB" id="A0A812S1Q7"/>
<name>A0A812S1Q7_SYMPI</name>